<dbReference type="EMBL" id="JBBWWR010000008">
    <property type="protein sequence ID" value="KAK8963040.1"/>
    <property type="molecule type" value="Genomic_DNA"/>
</dbReference>
<keyword evidence="4" id="KW-1185">Reference proteome</keyword>
<sequence>METMKFGPSDDKSVTMTIPRKHSLNILLRIPGLYFNAPIIFISVAYTSGWREVNYAQFVARFQCLESVSAKTNVLSSTRYAICDEYRAANNDIQKLAVSDPTSNDESSEKPWQPPISDYAPCKKLI</sequence>
<evidence type="ECO:0000313" key="4">
    <source>
        <dbReference type="Proteomes" id="UP001412067"/>
    </source>
</evidence>
<evidence type="ECO:0000256" key="2">
    <source>
        <dbReference type="SAM" id="Phobius"/>
    </source>
</evidence>
<evidence type="ECO:0000256" key="1">
    <source>
        <dbReference type="SAM" id="MobiDB-lite"/>
    </source>
</evidence>
<evidence type="ECO:0000313" key="3">
    <source>
        <dbReference type="EMBL" id="KAK8963040.1"/>
    </source>
</evidence>
<feature type="region of interest" description="Disordered" evidence="1">
    <location>
        <begin position="98"/>
        <end position="117"/>
    </location>
</feature>
<gene>
    <name evidence="3" type="ORF">KSP40_PGU016680</name>
</gene>
<dbReference type="Proteomes" id="UP001412067">
    <property type="component" value="Unassembled WGS sequence"/>
</dbReference>
<name>A0ABR2MFW9_9ASPA</name>
<protein>
    <submittedName>
        <fullName evidence="3">Uncharacterized protein</fullName>
    </submittedName>
</protein>
<comment type="caution">
    <text evidence="3">The sequence shown here is derived from an EMBL/GenBank/DDBJ whole genome shotgun (WGS) entry which is preliminary data.</text>
</comment>
<feature type="transmembrane region" description="Helical" evidence="2">
    <location>
        <begin position="26"/>
        <end position="46"/>
    </location>
</feature>
<keyword evidence="2" id="KW-1133">Transmembrane helix</keyword>
<reference evidence="3 4" key="1">
    <citation type="journal article" date="2022" name="Nat. Plants">
        <title>Genomes of leafy and leafless Platanthera orchids illuminate the evolution of mycoheterotrophy.</title>
        <authorList>
            <person name="Li M.H."/>
            <person name="Liu K.W."/>
            <person name="Li Z."/>
            <person name="Lu H.C."/>
            <person name="Ye Q.L."/>
            <person name="Zhang D."/>
            <person name="Wang J.Y."/>
            <person name="Li Y.F."/>
            <person name="Zhong Z.M."/>
            <person name="Liu X."/>
            <person name="Yu X."/>
            <person name="Liu D.K."/>
            <person name="Tu X.D."/>
            <person name="Liu B."/>
            <person name="Hao Y."/>
            <person name="Liao X.Y."/>
            <person name="Jiang Y.T."/>
            <person name="Sun W.H."/>
            <person name="Chen J."/>
            <person name="Chen Y.Q."/>
            <person name="Ai Y."/>
            <person name="Zhai J.W."/>
            <person name="Wu S.S."/>
            <person name="Zhou Z."/>
            <person name="Hsiao Y.Y."/>
            <person name="Wu W.L."/>
            <person name="Chen Y.Y."/>
            <person name="Lin Y.F."/>
            <person name="Hsu J.L."/>
            <person name="Li C.Y."/>
            <person name="Wang Z.W."/>
            <person name="Zhao X."/>
            <person name="Zhong W.Y."/>
            <person name="Ma X.K."/>
            <person name="Ma L."/>
            <person name="Huang J."/>
            <person name="Chen G.Z."/>
            <person name="Huang M.Z."/>
            <person name="Huang L."/>
            <person name="Peng D.H."/>
            <person name="Luo Y.B."/>
            <person name="Zou S.Q."/>
            <person name="Chen S.P."/>
            <person name="Lan S."/>
            <person name="Tsai W.C."/>
            <person name="Van de Peer Y."/>
            <person name="Liu Z.J."/>
        </authorList>
    </citation>
    <scope>NUCLEOTIDE SEQUENCE [LARGE SCALE GENOMIC DNA]</scope>
    <source>
        <strain evidence="3">Lor288</strain>
    </source>
</reference>
<accession>A0ABR2MFW9</accession>
<proteinExistence type="predicted"/>
<keyword evidence="2" id="KW-0812">Transmembrane</keyword>
<organism evidence="3 4">
    <name type="scientific">Platanthera guangdongensis</name>
    <dbReference type="NCBI Taxonomy" id="2320717"/>
    <lineage>
        <taxon>Eukaryota</taxon>
        <taxon>Viridiplantae</taxon>
        <taxon>Streptophyta</taxon>
        <taxon>Embryophyta</taxon>
        <taxon>Tracheophyta</taxon>
        <taxon>Spermatophyta</taxon>
        <taxon>Magnoliopsida</taxon>
        <taxon>Liliopsida</taxon>
        <taxon>Asparagales</taxon>
        <taxon>Orchidaceae</taxon>
        <taxon>Orchidoideae</taxon>
        <taxon>Orchideae</taxon>
        <taxon>Orchidinae</taxon>
        <taxon>Platanthera</taxon>
    </lineage>
</organism>
<keyword evidence="2" id="KW-0472">Membrane</keyword>